<gene>
    <name evidence="6" type="ORF">NQ317_011763</name>
</gene>
<dbReference type="Gene3D" id="3.30.40.10">
    <property type="entry name" value="Zinc/RING finger domain, C3HC4 (zinc finger)"/>
    <property type="match status" value="2"/>
</dbReference>
<dbReference type="SUPFAM" id="SSF49599">
    <property type="entry name" value="TRAF domain-like"/>
    <property type="match status" value="1"/>
</dbReference>
<dbReference type="PANTHER" id="PTHR45877:SF2">
    <property type="entry name" value="E3 UBIQUITIN-PROTEIN LIGASE SINA-RELATED"/>
    <property type="match status" value="1"/>
</dbReference>
<feature type="domain" description="RING-type" evidence="5">
    <location>
        <begin position="111"/>
        <end position="146"/>
    </location>
</feature>
<dbReference type="Pfam" id="PF21361">
    <property type="entry name" value="Sina_ZnF"/>
    <property type="match status" value="1"/>
</dbReference>
<dbReference type="Pfam" id="PF21362">
    <property type="entry name" value="Sina_RING"/>
    <property type="match status" value="1"/>
</dbReference>
<evidence type="ECO:0000313" key="7">
    <source>
        <dbReference type="Proteomes" id="UP001162164"/>
    </source>
</evidence>
<dbReference type="InterPro" id="IPR004162">
    <property type="entry name" value="SINA-like_animal"/>
</dbReference>
<reference evidence="6" key="1">
    <citation type="journal article" date="2023" name="Insect Mol. Biol.">
        <title>Genome sequencing provides insights into the evolution of gene families encoding plant cell wall-degrading enzymes in longhorned beetles.</title>
        <authorList>
            <person name="Shin N.R."/>
            <person name="Okamura Y."/>
            <person name="Kirsch R."/>
            <person name="Pauchet Y."/>
        </authorList>
    </citation>
    <scope>NUCLEOTIDE SEQUENCE</scope>
    <source>
        <strain evidence="6">MMC_N1</strain>
    </source>
</reference>
<protein>
    <recommendedName>
        <fullName evidence="5">RING-type domain-containing protein</fullName>
    </recommendedName>
</protein>
<keyword evidence="3" id="KW-0862">Zinc</keyword>
<dbReference type="SUPFAM" id="SSF57850">
    <property type="entry name" value="RING/U-box"/>
    <property type="match status" value="1"/>
</dbReference>
<dbReference type="InterPro" id="IPR049548">
    <property type="entry name" value="Sina-like_RING"/>
</dbReference>
<keyword evidence="1" id="KW-0479">Metal-binding</keyword>
<evidence type="ECO:0000256" key="4">
    <source>
        <dbReference type="PROSITE-ProRule" id="PRU00175"/>
    </source>
</evidence>
<evidence type="ECO:0000256" key="1">
    <source>
        <dbReference type="ARBA" id="ARBA00022723"/>
    </source>
</evidence>
<dbReference type="PROSITE" id="PS50089">
    <property type="entry name" value="ZF_RING_2"/>
    <property type="match status" value="1"/>
</dbReference>
<organism evidence="6 7">
    <name type="scientific">Molorchus minor</name>
    <dbReference type="NCBI Taxonomy" id="1323400"/>
    <lineage>
        <taxon>Eukaryota</taxon>
        <taxon>Metazoa</taxon>
        <taxon>Ecdysozoa</taxon>
        <taxon>Arthropoda</taxon>
        <taxon>Hexapoda</taxon>
        <taxon>Insecta</taxon>
        <taxon>Pterygota</taxon>
        <taxon>Neoptera</taxon>
        <taxon>Endopterygota</taxon>
        <taxon>Coleoptera</taxon>
        <taxon>Polyphaga</taxon>
        <taxon>Cucujiformia</taxon>
        <taxon>Chrysomeloidea</taxon>
        <taxon>Cerambycidae</taxon>
        <taxon>Lamiinae</taxon>
        <taxon>Monochamini</taxon>
        <taxon>Molorchus</taxon>
    </lineage>
</organism>
<evidence type="ECO:0000259" key="5">
    <source>
        <dbReference type="PROSITE" id="PS50089"/>
    </source>
</evidence>
<keyword evidence="7" id="KW-1185">Reference proteome</keyword>
<dbReference type="InterPro" id="IPR013083">
    <property type="entry name" value="Znf_RING/FYVE/PHD"/>
</dbReference>
<dbReference type="EMBL" id="JAPWTJ010002306">
    <property type="protein sequence ID" value="KAJ8966717.1"/>
    <property type="molecule type" value="Genomic_DNA"/>
</dbReference>
<sequence length="431" mass="49574">MEKIFFVINRTNDAKNNIFTVTVDYIGSNAEAEEYSYNIILENGKRTMKHELTNKIKNTTEIGYLAIKEILNDPISVIAHIEIFSKVEKDEESDDDHNNAVDYELLGEIECFVCMEYMVPPIYQCITGHSICRVCRESLSECPNCKQEFKNTQNFALAHVINHLIYPCKYAKCKFAAKGKNIKQHEATCIYGPFKCPLNDYEDCQTEMPFKEITNHIVNSHSENILDIDVVSLPFDTEFENENDKDCFILTHGFKLFQLHYMYNNKTFYWAVQLIGRPEECNNSGNNCRAYFKASCGALTDKASAFSEGSPFIYINYAQIKHMISHEFSYRLTNAVILKGLIKREVEDLLRSNMAKLVLPAETLQKMICTLCKNHLSYFPIHISDDSSSAICGRCDIPEIGEFLHDKAYEGIAQFLVFPCRYFRRMAALNN</sequence>
<evidence type="ECO:0000256" key="2">
    <source>
        <dbReference type="ARBA" id="ARBA00022771"/>
    </source>
</evidence>
<accession>A0ABQ9IVF4</accession>
<name>A0ABQ9IVF4_9CUCU</name>
<evidence type="ECO:0000256" key="3">
    <source>
        <dbReference type="ARBA" id="ARBA00022833"/>
    </source>
</evidence>
<dbReference type="Proteomes" id="UP001162164">
    <property type="component" value="Unassembled WGS sequence"/>
</dbReference>
<evidence type="ECO:0000313" key="6">
    <source>
        <dbReference type="EMBL" id="KAJ8966717.1"/>
    </source>
</evidence>
<dbReference type="PANTHER" id="PTHR45877">
    <property type="entry name" value="E3 UBIQUITIN-PROTEIN LIGASE SIAH2"/>
    <property type="match status" value="1"/>
</dbReference>
<keyword evidence="2 4" id="KW-0863">Zinc-finger</keyword>
<proteinExistence type="predicted"/>
<comment type="caution">
    <text evidence="6">The sequence shown here is derived from an EMBL/GenBank/DDBJ whole genome shotgun (WGS) entry which is preliminary data.</text>
</comment>
<dbReference type="InterPro" id="IPR001841">
    <property type="entry name" value="Znf_RING"/>
</dbReference>